<comment type="caution">
    <text evidence="1">The sequence shown here is derived from an EMBL/GenBank/DDBJ whole genome shotgun (WGS) entry which is preliminary data.</text>
</comment>
<dbReference type="EMBL" id="PQWO01000003">
    <property type="protein sequence ID" value="PZD74157.1"/>
    <property type="molecule type" value="Genomic_DNA"/>
</dbReference>
<gene>
    <name evidence="1" type="ORF">C1752_01132</name>
</gene>
<dbReference type="InterPro" id="IPR014951">
    <property type="entry name" value="DUF1822"/>
</dbReference>
<proteinExistence type="predicted"/>
<reference evidence="1 2" key="1">
    <citation type="journal article" date="2018" name="Sci. Rep.">
        <title>A novel species of the marine cyanobacterium Acaryochloris with a unique pigment content and lifestyle.</title>
        <authorList>
            <person name="Partensky F."/>
            <person name="Six C."/>
            <person name="Ratin M."/>
            <person name="Garczarek L."/>
            <person name="Vaulot D."/>
            <person name="Probert I."/>
            <person name="Calteau A."/>
            <person name="Gourvil P."/>
            <person name="Marie D."/>
            <person name="Grebert T."/>
            <person name="Bouchier C."/>
            <person name="Le Panse S."/>
            <person name="Gachenot M."/>
            <person name="Rodriguez F."/>
            <person name="Garrido J.L."/>
        </authorList>
    </citation>
    <scope>NUCLEOTIDE SEQUENCE [LARGE SCALE GENOMIC DNA]</scope>
    <source>
        <strain evidence="1 2">RCC1774</strain>
    </source>
</reference>
<dbReference type="Pfam" id="PF08852">
    <property type="entry name" value="DUF1822"/>
    <property type="match status" value="1"/>
</dbReference>
<organism evidence="1 2">
    <name type="scientific">Acaryochloris thomasi RCC1774</name>
    <dbReference type="NCBI Taxonomy" id="1764569"/>
    <lineage>
        <taxon>Bacteria</taxon>
        <taxon>Bacillati</taxon>
        <taxon>Cyanobacteriota</taxon>
        <taxon>Cyanophyceae</taxon>
        <taxon>Acaryochloridales</taxon>
        <taxon>Acaryochloridaceae</taxon>
        <taxon>Acaryochloris</taxon>
        <taxon>Acaryochloris thomasi</taxon>
    </lineage>
</organism>
<dbReference type="RefSeq" id="WP_110985117.1">
    <property type="nucleotide sequence ID" value="NZ_CAWNWM010000003.1"/>
</dbReference>
<accession>A0A2W1K226</accession>
<keyword evidence="2" id="KW-1185">Reference proteome</keyword>
<name>A0A2W1K226_9CYAN</name>
<protein>
    <recommendedName>
        <fullName evidence="3">DUF1822 family protein</fullName>
    </recommendedName>
</protein>
<evidence type="ECO:0008006" key="3">
    <source>
        <dbReference type="Google" id="ProtNLM"/>
    </source>
</evidence>
<dbReference type="AlphaFoldDB" id="A0A2W1K226"/>
<dbReference type="Proteomes" id="UP000248857">
    <property type="component" value="Unassembled WGS sequence"/>
</dbReference>
<sequence length="431" mass="48573">MTDIFSELVSDFAVVQPQAIELKESQIEQALQWSQVATSEEQQWQLYLQGLALQNFEQWLQTRDSALSVQRIRGSLPSDVPFLPAVMLEVDHFRLCLLINGSLSDTQVTVPQAVVDLPAFTAHIYALVEVQEELDQSVVTACMRHDQLAQQIATLKPQLDWSYTVPRNWFNSSPDDLLLWLRCLAPEAIPLASTIESSSRQVDLEPLLSQLKTSKHLWQVLNWEQAAAVLQNSEQTNWLQRALQSRDFVMQASEAMENLASSLNPINTALWLQQTVENWTRAWVLVPSLALRSKTSEMEQPEEISVLISELQHQGVEIPATAAGAYRDLSLGSAQLRLSIVVWSSEAEWTLLLLLGPQPKTELSNTVRLQICDADKMLTDLTLSPENQETCLYSMVSGALDEQFWATLILEPPDPQTIMKLAPFRFEPPQS</sequence>
<dbReference type="OrthoDB" id="467121at2"/>
<evidence type="ECO:0000313" key="2">
    <source>
        <dbReference type="Proteomes" id="UP000248857"/>
    </source>
</evidence>
<evidence type="ECO:0000313" key="1">
    <source>
        <dbReference type="EMBL" id="PZD74157.1"/>
    </source>
</evidence>